<keyword evidence="1" id="KW-0472">Membrane</keyword>
<dbReference type="RefSeq" id="WP_013386621.1">
    <property type="nucleotide sequence ID" value="NC_014632.1"/>
</dbReference>
<dbReference type="STRING" id="572544.Ilyop_0161"/>
<dbReference type="KEGG" id="ipo:Ilyop_0161"/>
<dbReference type="AlphaFoldDB" id="E3H7J6"/>
<keyword evidence="3" id="KW-1185">Reference proteome</keyword>
<dbReference type="HOGENOM" id="CLU_1675538_0_0_0"/>
<evidence type="ECO:0000313" key="2">
    <source>
        <dbReference type="EMBL" id="ADO81950.1"/>
    </source>
</evidence>
<evidence type="ECO:0000256" key="1">
    <source>
        <dbReference type="SAM" id="Phobius"/>
    </source>
</evidence>
<evidence type="ECO:0000313" key="3">
    <source>
        <dbReference type="Proteomes" id="UP000006875"/>
    </source>
</evidence>
<dbReference type="Proteomes" id="UP000006875">
    <property type="component" value="Chromosome"/>
</dbReference>
<gene>
    <name evidence="2" type="ordered locus">Ilyop_0161</name>
</gene>
<feature type="transmembrane region" description="Helical" evidence="1">
    <location>
        <begin position="20"/>
        <end position="39"/>
    </location>
</feature>
<proteinExistence type="predicted"/>
<protein>
    <submittedName>
        <fullName evidence="2">Uncharacterized protein</fullName>
    </submittedName>
</protein>
<name>E3H7J6_ILYPC</name>
<keyword evidence="1" id="KW-0812">Transmembrane</keyword>
<keyword evidence="1" id="KW-1133">Transmembrane helix</keyword>
<dbReference type="EMBL" id="CP002281">
    <property type="protein sequence ID" value="ADO81950.1"/>
    <property type="molecule type" value="Genomic_DNA"/>
</dbReference>
<reference evidence="2 3" key="1">
    <citation type="journal article" date="2010" name="Stand. Genomic Sci.">
        <title>Complete genome sequence of Ilyobacter polytropus type strain (CuHbu1).</title>
        <authorList>
            <person name="Sikorski J."/>
            <person name="Chertkov O."/>
            <person name="Lapidus A."/>
            <person name="Nolan M."/>
            <person name="Lucas S."/>
            <person name="Del Rio T.G."/>
            <person name="Tice H."/>
            <person name="Cheng J.F."/>
            <person name="Tapia R."/>
            <person name="Han C."/>
            <person name="Goodwin L."/>
            <person name="Pitluck S."/>
            <person name="Liolios K."/>
            <person name="Ivanova N."/>
            <person name="Mavromatis K."/>
            <person name="Mikhailova N."/>
            <person name="Pati A."/>
            <person name="Chen A."/>
            <person name="Palaniappan K."/>
            <person name="Land M."/>
            <person name="Hauser L."/>
            <person name="Chang Y.J."/>
            <person name="Jeffries C.D."/>
            <person name="Brambilla E."/>
            <person name="Yasawong M."/>
            <person name="Rohde M."/>
            <person name="Pukall R."/>
            <person name="Spring S."/>
            <person name="Goker M."/>
            <person name="Woyke T."/>
            <person name="Bristow J."/>
            <person name="Eisen J.A."/>
            <person name="Markowitz V."/>
            <person name="Hugenholtz P."/>
            <person name="Kyrpides N.C."/>
            <person name="Klenk H.P."/>
        </authorList>
    </citation>
    <scope>NUCLEOTIDE SEQUENCE [LARGE SCALE GENOMIC DNA]</scope>
    <source>
        <strain evidence="3">ATCC 51220 / DSM 2926 / LMG 16218 / CuHBu1</strain>
    </source>
</reference>
<accession>E3H7J6</accession>
<sequence>MRKKLDFQNLKTKATGIGKIHVIIAGIIIFLFMGLYLKFSEKDNFNMLMEISPRHDFSGDKIKDEEWKKFQSSIEAENNEKKELTRNIFHSYGQGEDGKPELTGIILGKKKSATFSDGQILQEGDSFNSLVVKSINRREVVLVDKKGEKKVLELWRQ</sequence>
<organism evidence="2 3">
    <name type="scientific">Ilyobacter polytropus (strain ATCC 51220 / DSM 2926 / LMG 16218 / CuHBu1)</name>
    <dbReference type="NCBI Taxonomy" id="572544"/>
    <lineage>
        <taxon>Bacteria</taxon>
        <taxon>Fusobacteriati</taxon>
        <taxon>Fusobacteriota</taxon>
        <taxon>Fusobacteriia</taxon>
        <taxon>Fusobacteriales</taxon>
        <taxon>Fusobacteriaceae</taxon>
        <taxon>Ilyobacter</taxon>
    </lineage>
</organism>